<dbReference type="PANTHER" id="PTHR10366:SF564">
    <property type="entry name" value="STEROL-4-ALPHA-CARBOXYLATE 3-DEHYDROGENASE, DECARBOXYLATING"/>
    <property type="match status" value="1"/>
</dbReference>
<gene>
    <name evidence="4" type="ORF">ECRASSUSDP1_LOCUS16234</name>
</gene>
<dbReference type="PANTHER" id="PTHR10366">
    <property type="entry name" value="NAD DEPENDENT EPIMERASE/DEHYDRATASE"/>
    <property type="match status" value="1"/>
</dbReference>
<dbReference type="SUPFAM" id="SSF51735">
    <property type="entry name" value="NAD(P)-binding Rossmann-fold domains"/>
    <property type="match status" value="1"/>
</dbReference>
<evidence type="ECO:0000313" key="5">
    <source>
        <dbReference type="Proteomes" id="UP001295684"/>
    </source>
</evidence>
<protein>
    <recommendedName>
        <fullName evidence="3">NAD-dependent epimerase/dehydratase domain-containing protein</fullName>
    </recommendedName>
</protein>
<name>A0AAD1XL74_EUPCR</name>
<dbReference type="InterPro" id="IPR050425">
    <property type="entry name" value="NAD(P)_dehydrat-like"/>
</dbReference>
<dbReference type="InterPro" id="IPR036291">
    <property type="entry name" value="NAD(P)-bd_dom_sf"/>
</dbReference>
<dbReference type="Proteomes" id="UP001295684">
    <property type="component" value="Unassembled WGS sequence"/>
</dbReference>
<keyword evidence="5" id="KW-1185">Reference proteome</keyword>
<proteinExistence type="inferred from homology"/>
<feature type="domain" description="NAD-dependent epimerase/dehydratase" evidence="3">
    <location>
        <begin position="5"/>
        <end position="233"/>
    </location>
</feature>
<evidence type="ECO:0000313" key="4">
    <source>
        <dbReference type="EMBL" id="CAI2374876.1"/>
    </source>
</evidence>
<dbReference type="Gene3D" id="3.40.50.720">
    <property type="entry name" value="NAD(P)-binding Rossmann-like Domain"/>
    <property type="match status" value="1"/>
</dbReference>
<sequence>MKVGVTGITGYLGSAVGKHLLQCGKYHVRGSVRSLENASKINPIKQAYKPYEDAYELKEANLLDDDSIYKFVEGLDYVIHVASPFPDISKKMDEEELIRPAVDGTLSVLRASQQFGIKRVVVTASTATISDPGGMKLMYDHTDQVDPDSIINAYVKSKILAENAAWEFVEEAKEEGSPVEMSTIHPAGIIGPTLTKETDFTSMVLLRKIMTGKVPMLPRVTLGFTDVRDLSVAHEKALFAKPYQRYVTAAYSLFLSEVGEIIKKEFGDKGLNPTTREMPHILARMIAPFNSGLKGYLGKWGKKIRYDCSLAEKHLSYTQRPVAESLIDMTNSLIDQGYITLKK</sequence>
<dbReference type="InterPro" id="IPR001509">
    <property type="entry name" value="Epimerase_deHydtase"/>
</dbReference>
<dbReference type="AlphaFoldDB" id="A0AAD1XL74"/>
<accession>A0AAD1XL74</accession>
<comment type="similarity">
    <text evidence="2">Belongs to the NAD(P)-dependent epimerase/dehydratase family. Dihydroflavonol-4-reductase subfamily.</text>
</comment>
<evidence type="ECO:0000256" key="1">
    <source>
        <dbReference type="ARBA" id="ARBA00023002"/>
    </source>
</evidence>
<organism evidence="4 5">
    <name type="scientific">Euplotes crassus</name>
    <dbReference type="NCBI Taxonomy" id="5936"/>
    <lineage>
        <taxon>Eukaryota</taxon>
        <taxon>Sar</taxon>
        <taxon>Alveolata</taxon>
        <taxon>Ciliophora</taxon>
        <taxon>Intramacronucleata</taxon>
        <taxon>Spirotrichea</taxon>
        <taxon>Hypotrichia</taxon>
        <taxon>Euplotida</taxon>
        <taxon>Euplotidae</taxon>
        <taxon>Moneuplotes</taxon>
    </lineage>
</organism>
<dbReference type="EMBL" id="CAMPGE010016302">
    <property type="protein sequence ID" value="CAI2374876.1"/>
    <property type="molecule type" value="Genomic_DNA"/>
</dbReference>
<dbReference type="GO" id="GO:0016616">
    <property type="term" value="F:oxidoreductase activity, acting on the CH-OH group of donors, NAD or NADP as acceptor"/>
    <property type="evidence" value="ECO:0007669"/>
    <property type="project" value="TreeGrafter"/>
</dbReference>
<dbReference type="Pfam" id="PF01370">
    <property type="entry name" value="Epimerase"/>
    <property type="match status" value="1"/>
</dbReference>
<reference evidence="4" key="1">
    <citation type="submission" date="2023-07" db="EMBL/GenBank/DDBJ databases">
        <authorList>
            <consortium name="AG Swart"/>
            <person name="Singh M."/>
            <person name="Singh A."/>
            <person name="Seah K."/>
            <person name="Emmerich C."/>
        </authorList>
    </citation>
    <scope>NUCLEOTIDE SEQUENCE</scope>
    <source>
        <strain evidence="4">DP1</strain>
    </source>
</reference>
<comment type="caution">
    <text evidence="4">The sequence shown here is derived from an EMBL/GenBank/DDBJ whole genome shotgun (WGS) entry which is preliminary data.</text>
</comment>
<evidence type="ECO:0000259" key="3">
    <source>
        <dbReference type="Pfam" id="PF01370"/>
    </source>
</evidence>
<evidence type="ECO:0000256" key="2">
    <source>
        <dbReference type="ARBA" id="ARBA00023445"/>
    </source>
</evidence>
<keyword evidence="1" id="KW-0560">Oxidoreductase</keyword>